<feature type="transmembrane region" description="Helical" evidence="1">
    <location>
        <begin position="28"/>
        <end position="48"/>
    </location>
</feature>
<gene>
    <name evidence="2" type="ORF">LARSCL_LOCUS16574</name>
</gene>
<sequence length="49" mass="5851">ESTICSEIKSLNFFIYLFELEEVSNVEFLKILNSNFLTITIFFSAYFVW</sequence>
<name>A0AAV2B2T3_9ARAC</name>
<accession>A0AAV2B2T3</accession>
<feature type="non-terminal residue" evidence="2">
    <location>
        <position position="1"/>
    </location>
</feature>
<keyword evidence="1" id="KW-0812">Transmembrane</keyword>
<keyword evidence="3" id="KW-1185">Reference proteome</keyword>
<comment type="caution">
    <text evidence="2">The sequence shown here is derived from an EMBL/GenBank/DDBJ whole genome shotgun (WGS) entry which is preliminary data.</text>
</comment>
<evidence type="ECO:0000256" key="1">
    <source>
        <dbReference type="SAM" id="Phobius"/>
    </source>
</evidence>
<dbReference type="EMBL" id="CAXIEN010000266">
    <property type="protein sequence ID" value="CAL1290581.1"/>
    <property type="molecule type" value="Genomic_DNA"/>
</dbReference>
<evidence type="ECO:0000313" key="2">
    <source>
        <dbReference type="EMBL" id="CAL1290581.1"/>
    </source>
</evidence>
<organism evidence="2 3">
    <name type="scientific">Larinioides sclopetarius</name>
    <dbReference type="NCBI Taxonomy" id="280406"/>
    <lineage>
        <taxon>Eukaryota</taxon>
        <taxon>Metazoa</taxon>
        <taxon>Ecdysozoa</taxon>
        <taxon>Arthropoda</taxon>
        <taxon>Chelicerata</taxon>
        <taxon>Arachnida</taxon>
        <taxon>Araneae</taxon>
        <taxon>Araneomorphae</taxon>
        <taxon>Entelegynae</taxon>
        <taxon>Araneoidea</taxon>
        <taxon>Araneidae</taxon>
        <taxon>Larinioides</taxon>
    </lineage>
</organism>
<dbReference type="AlphaFoldDB" id="A0AAV2B2T3"/>
<protein>
    <submittedName>
        <fullName evidence="2">Uncharacterized protein</fullName>
    </submittedName>
</protein>
<keyword evidence="1" id="KW-1133">Transmembrane helix</keyword>
<dbReference type="Proteomes" id="UP001497382">
    <property type="component" value="Unassembled WGS sequence"/>
</dbReference>
<keyword evidence="1" id="KW-0472">Membrane</keyword>
<evidence type="ECO:0000313" key="3">
    <source>
        <dbReference type="Proteomes" id="UP001497382"/>
    </source>
</evidence>
<reference evidence="2 3" key="1">
    <citation type="submission" date="2024-04" db="EMBL/GenBank/DDBJ databases">
        <authorList>
            <person name="Rising A."/>
            <person name="Reimegard J."/>
            <person name="Sonavane S."/>
            <person name="Akerstrom W."/>
            <person name="Nylinder S."/>
            <person name="Hedman E."/>
            <person name="Kallberg Y."/>
        </authorList>
    </citation>
    <scope>NUCLEOTIDE SEQUENCE [LARGE SCALE GENOMIC DNA]</scope>
</reference>
<proteinExistence type="predicted"/>